<evidence type="ECO:0000256" key="2">
    <source>
        <dbReference type="SAM" id="SignalP"/>
    </source>
</evidence>
<evidence type="ECO:0000313" key="4">
    <source>
        <dbReference type="Proteomes" id="UP001589789"/>
    </source>
</evidence>
<dbReference type="Gene3D" id="3.40.190.10">
    <property type="entry name" value="Periplasmic binding protein-like II"/>
    <property type="match status" value="1"/>
</dbReference>
<dbReference type="PROSITE" id="PS51318">
    <property type="entry name" value="TAT"/>
    <property type="match status" value="1"/>
</dbReference>
<sequence length="329" mass="34459">MIPFPLSRRGFLGAATLLGAASSARAQGTARAGGWPGRAIRFVVPFAPGGPVEIPARLIAEHLAQRLGQTVIVETRPGAGGALGIQAVMAAHDGHSFLFTTSSVATLPAMQRNPGYDPLRDLVPVTLVSEAPMALLARADWPVRDLADFLAQSRTRGRPFSFASSGAGSTTHLAGELLKVRAGIDIMHVPYRGAGQATGALLAGDTDLLVTGLIETIPHVREGRMRAIALTSAQRSPALPEVPALAEAVPGYELVIWYALLAPRGTPPEVVDLLAREVAPLRNGGTLAKRMAEGGARLLLDGPAPLAERLAREVALWKQVLPAAGIRPE</sequence>
<dbReference type="RefSeq" id="WP_377050228.1">
    <property type="nucleotide sequence ID" value="NZ_JBHLVZ010000023.1"/>
</dbReference>
<name>A0ABV6IS51_9PROT</name>
<evidence type="ECO:0000256" key="1">
    <source>
        <dbReference type="ARBA" id="ARBA00006987"/>
    </source>
</evidence>
<evidence type="ECO:0000313" key="3">
    <source>
        <dbReference type="EMBL" id="MFC0386084.1"/>
    </source>
</evidence>
<dbReference type="Proteomes" id="UP001589789">
    <property type="component" value="Unassembled WGS sequence"/>
</dbReference>
<comment type="caution">
    <text evidence="3">The sequence shown here is derived from an EMBL/GenBank/DDBJ whole genome shotgun (WGS) entry which is preliminary data.</text>
</comment>
<keyword evidence="2" id="KW-0732">Signal</keyword>
<organism evidence="3 4">
    <name type="scientific">Muricoccus vinaceus</name>
    <dbReference type="NCBI Taxonomy" id="424704"/>
    <lineage>
        <taxon>Bacteria</taxon>
        <taxon>Pseudomonadati</taxon>
        <taxon>Pseudomonadota</taxon>
        <taxon>Alphaproteobacteria</taxon>
        <taxon>Acetobacterales</taxon>
        <taxon>Roseomonadaceae</taxon>
        <taxon>Muricoccus</taxon>
    </lineage>
</organism>
<accession>A0ABV6IS51</accession>
<protein>
    <submittedName>
        <fullName evidence="3">Bug family tripartite tricarboxylate transporter substrate binding protein</fullName>
    </submittedName>
</protein>
<feature type="signal peptide" evidence="2">
    <location>
        <begin position="1"/>
        <end position="26"/>
    </location>
</feature>
<dbReference type="Gene3D" id="3.40.190.150">
    <property type="entry name" value="Bordetella uptake gene, domain 1"/>
    <property type="match status" value="1"/>
</dbReference>
<dbReference type="InterPro" id="IPR042100">
    <property type="entry name" value="Bug_dom1"/>
</dbReference>
<keyword evidence="4" id="KW-1185">Reference proteome</keyword>
<dbReference type="InterPro" id="IPR006311">
    <property type="entry name" value="TAT_signal"/>
</dbReference>
<dbReference type="SUPFAM" id="SSF53850">
    <property type="entry name" value="Periplasmic binding protein-like II"/>
    <property type="match status" value="1"/>
</dbReference>
<dbReference type="PANTHER" id="PTHR42928:SF5">
    <property type="entry name" value="BLR1237 PROTEIN"/>
    <property type="match status" value="1"/>
</dbReference>
<feature type="chain" id="PRO_5047380683" evidence="2">
    <location>
        <begin position="27"/>
        <end position="329"/>
    </location>
</feature>
<gene>
    <name evidence="3" type="ORF">ACFFIC_11090</name>
</gene>
<reference evidence="3 4" key="1">
    <citation type="submission" date="2024-09" db="EMBL/GenBank/DDBJ databases">
        <authorList>
            <person name="Sun Q."/>
            <person name="Mori K."/>
        </authorList>
    </citation>
    <scope>NUCLEOTIDE SEQUENCE [LARGE SCALE GENOMIC DNA]</scope>
    <source>
        <strain evidence="3 4">CCM 7468</strain>
    </source>
</reference>
<dbReference type="Pfam" id="PF03401">
    <property type="entry name" value="TctC"/>
    <property type="match status" value="1"/>
</dbReference>
<dbReference type="EMBL" id="JBHLVZ010000023">
    <property type="protein sequence ID" value="MFC0386084.1"/>
    <property type="molecule type" value="Genomic_DNA"/>
</dbReference>
<dbReference type="PANTHER" id="PTHR42928">
    <property type="entry name" value="TRICARBOXYLATE-BINDING PROTEIN"/>
    <property type="match status" value="1"/>
</dbReference>
<comment type="similarity">
    <text evidence="1">Belongs to the UPF0065 (bug) family.</text>
</comment>
<proteinExistence type="inferred from homology"/>
<dbReference type="InterPro" id="IPR005064">
    <property type="entry name" value="BUG"/>
</dbReference>
<dbReference type="PIRSF" id="PIRSF017082">
    <property type="entry name" value="YflP"/>
    <property type="match status" value="1"/>
</dbReference>